<dbReference type="EMBL" id="JTDY01000418">
    <property type="protein sequence ID" value="KOB77284.1"/>
    <property type="molecule type" value="Genomic_DNA"/>
</dbReference>
<protein>
    <submittedName>
        <fullName evidence="5">Insulin-like peptide 6</fullName>
    </submittedName>
</protein>
<dbReference type="Gene3D" id="1.10.100.10">
    <property type="entry name" value="Insulin-like"/>
    <property type="match status" value="1"/>
</dbReference>
<keyword evidence="6" id="KW-1185">Reference proteome</keyword>
<dbReference type="CDD" id="cd00101">
    <property type="entry name" value="IlGF_like"/>
    <property type="match status" value="1"/>
</dbReference>
<evidence type="ECO:0000256" key="3">
    <source>
        <dbReference type="ARBA" id="ARBA00022729"/>
    </source>
</evidence>
<organism evidence="5 6">
    <name type="scientific">Operophtera brumata</name>
    <name type="common">Winter moth</name>
    <name type="synonym">Phalaena brumata</name>
    <dbReference type="NCBI Taxonomy" id="104452"/>
    <lineage>
        <taxon>Eukaryota</taxon>
        <taxon>Metazoa</taxon>
        <taxon>Ecdysozoa</taxon>
        <taxon>Arthropoda</taxon>
        <taxon>Hexapoda</taxon>
        <taxon>Insecta</taxon>
        <taxon>Pterygota</taxon>
        <taxon>Neoptera</taxon>
        <taxon>Endopterygota</taxon>
        <taxon>Lepidoptera</taxon>
        <taxon>Glossata</taxon>
        <taxon>Ditrysia</taxon>
        <taxon>Geometroidea</taxon>
        <taxon>Geometridae</taxon>
        <taxon>Larentiinae</taxon>
        <taxon>Operophtera</taxon>
    </lineage>
</organism>
<accession>A0A0L7LPH2</accession>
<dbReference type="Pfam" id="PF00049">
    <property type="entry name" value="Insulin"/>
    <property type="match status" value="1"/>
</dbReference>
<name>A0A0L7LPH2_OPEBR</name>
<sequence length="114" mass="13008">MMLYGVSEGQDKKVFHINDVVSSCSSWLSTMIFDFCNNDFTIVKRDTSLMLEIMAPKNFQRDRLGRSLLSEGSWKRSKRQVANECCLRTCTVGDVIMYCPDDSKLLLENPGILD</sequence>
<feature type="domain" description="Insulin-like" evidence="4">
    <location>
        <begin position="61"/>
        <end position="99"/>
    </location>
</feature>
<dbReference type="InterPro" id="IPR022353">
    <property type="entry name" value="Insulin_CS"/>
</dbReference>
<dbReference type="InterPro" id="IPR016179">
    <property type="entry name" value="Insulin-like"/>
</dbReference>
<proteinExistence type="inferred from homology"/>
<dbReference type="Proteomes" id="UP000037510">
    <property type="component" value="Unassembled WGS sequence"/>
</dbReference>
<evidence type="ECO:0000259" key="4">
    <source>
        <dbReference type="Pfam" id="PF00049"/>
    </source>
</evidence>
<comment type="caution">
    <text evidence="5">The sequence shown here is derived from an EMBL/GenBank/DDBJ whole genome shotgun (WGS) entry which is preliminary data.</text>
</comment>
<evidence type="ECO:0000256" key="1">
    <source>
        <dbReference type="ARBA" id="ARBA00009034"/>
    </source>
</evidence>
<evidence type="ECO:0000256" key="2">
    <source>
        <dbReference type="ARBA" id="ARBA00022685"/>
    </source>
</evidence>
<dbReference type="SUPFAM" id="SSF56994">
    <property type="entry name" value="Insulin-like"/>
    <property type="match status" value="1"/>
</dbReference>
<keyword evidence="2" id="KW-0165">Cleavage on pair of basic residues</keyword>
<gene>
    <name evidence="5" type="ORF">OBRU01_00682</name>
</gene>
<dbReference type="PROSITE" id="PS00262">
    <property type="entry name" value="INSULIN"/>
    <property type="match status" value="1"/>
</dbReference>
<dbReference type="InterPro" id="IPR036438">
    <property type="entry name" value="Insulin-like_sf"/>
</dbReference>
<keyword evidence="3" id="KW-0732">Signal</keyword>
<dbReference type="GO" id="GO:0005576">
    <property type="term" value="C:extracellular region"/>
    <property type="evidence" value="ECO:0007669"/>
    <property type="project" value="InterPro"/>
</dbReference>
<comment type="similarity">
    <text evidence="1">Belongs to the insulin family.</text>
</comment>
<dbReference type="GO" id="GO:0005179">
    <property type="term" value="F:hormone activity"/>
    <property type="evidence" value="ECO:0007669"/>
    <property type="project" value="InterPro"/>
</dbReference>
<evidence type="ECO:0000313" key="5">
    <source>
        <dbReference type="EMBL" id="KOB77284.1"/>
    </source>
</evidence>
<dbReference type="AlphaFoldDB" id="A0A0L7LPH2"/>
<reference evidence="5 6" key="1">
    <citation type="journal article" date="2015" name="Genome Biol. Evol.">
        <title>The genome of winter moth (Operophtera brumata) provides a genomic perspective on sexual dimorphism and phenology.</title>
        <authorList>
            <person name="Derks M.F."/>
            <person name="Smit S."/>
            <person name="Salis L."/>
            <person name="Schijlen E."/>
            <person name="Bossers A."/>
            <person name="Mateman C."/>
            <person name="Pijl A.S."/>
            <person name="de Ridder D."/>
            <person name="Groenen M.A."/>
            <person name="Visser M.E."/>
            <person name="Megens H.J."/>
        </authorList>
    </citation>
    <scope>NUCLEOTIDE SEQUENCE [LARGE SCALE GENOMIC DNA]</scope>
    <source>
        <strain evidence="5">WM2013NL</strain>
        <tissue evidence="5">Head and thorax</tissue>
    </source>
</reference>
<evidence type="ECO:0000313" key="6">
    <source>
        <dbReference type="Proteomes" id="UP000037510"/>
    </source>
</evidence>